<dbReference type="Proteomes" id="UP000236551">
    <property type="component" value="Chromosome"/>
</dbReference>
<proteinExistence type="predicted"/>
<dbReference type="EMBL" id="CP024978">
    <property type="protein sequence ID" value="ATZ32752.1"/>
    <property type="molecule type" value="Genomic_DNA"/>
</dbReference>
<dbReference type="AlphaFoldDB" id="A0A2H4TT84"/>
<protein>
    <submittedName>
        <fullName evidence="1">Uncharacterized protein</fullName>
    </submittedName>
</protein>
<sequence>MGVLLLQLRANIFGSFPRLTLNHARDIAARSVSHWLASCELLRINCDLRKK</sequence>
<accession>A0A2H4TT84</accession>
<name>A0A2H4TT84_ECOLX</name>
<evidence type="ECO:0000313" key="1">
    <source>
        <dbReference type="EMBL" id="ATZ32752.1"/>
    </source>
</evidence>
<organism evidence="1 2">
    <name type="scientific">Escherichia coli</name>
    <dbReference type="NCBI Taxonomy" id="562"/>
    <lineage>
        <taxon>Bacteria</taxon>
        <taxon>Pseudomonadati</taxon>
        <taxon>Pseudomonadota</taxon>
        <taxon>Gammaproteobacteria</taxon>
        <taxon>Enterobacterales</taxon>
        <taxon>Enterobacteriaceae</taxon>
        <taxon>Escherichia</taxon>
    </lineage>
</organism>
<evidence type="ECO:0000313" key="2">
    <source>
        <dbReference type="Proteomes" id="UP000236551"/>
    </source>
</evidence>
<gene>
    <name evidence="1" type="ORF">CV83915_02441</name>
</gene>
<reference evidence="1 2" key="1">
    <citation type="submission" date="2017-11" db="EMBL/GenBank/DDBJ databases">
        <title>Escherichia coli CV839-15 Genome sequencing and assembly.</title>
        <authorList>
            <person name="Li Z."/>
            <person name="Song N."/>
            <person name="Li W."/>
            <person name="Philip H.R."/>
            <person name="Bu Z."/>
            <person name="Siguo L."/>
        </authorList>
    </citation>
    <scope>NUCLEOTIDE SEQUENCE [LARGE SCALE GENOMIC DNA]</scope>
    <source>
        <strain evidence="1 2">CV839-15</strain>
    </source>
</reference>